<dbReference type="EMBL" id="UOFO01000070">
    <property type="protein sequence ID" value="VAW85394.1"/>
    <property type="molecule type" value="Genomic_DNA"/>
</dbReference>
<keyword evidence="2" id="KW-0805">Transcription regulation</keyword>
<dbReference type="Gene3D" id="1.10.10.10">
    <property type="entry name" value="Winged helix-like DNA-binding domain superfamily/Winged helix DNA-binding domain"/>
    <property type="match status" value="1"/>
</dbReference>
<dbReference type="PROSITE" id="PS50931">
    <property type="entry name" value="HTH_LYSR"/>
    <property type="match status" value="1"/>
</dbReference>
<feature type="domain" description="HTH lysR-type" evidence="5">
    <location>
        <begin position="7"/>
        <end position="64"/>
    </location>
</feature>
<dbReference type="PANTHER" id="PTHR30126:SF5">
    <property type="entry name" value="HTH-TYPE TRANSCRIPTIONAL ACTIVATOR CMPR"/>
    <property type="match status" value="1"/>
</dbReference>
<protein>
    <submittedName>
        <fullName evidence="6">RuBisCO operon transcriptional regulator CbbR</fullName>
    </submittedName>
</protein>
<dbReference type="SUPFAM" id="SSF53850">
    <property type="entry name" value="Periplasmic binding protein-like II"/>
    <property type="match status" value="1"/>
</dbReference>
<organism evidence="6">
    <name type="scientific">hydrothermal vent metagenome</name>
    <dbReference type="NCBI Taxonomy" id="652676"/>
    <lineage>
        <taxon>unclassified sequences</taxon>
        <taxon>metagenomes</taxon>
        <taxon>ecological metagenomes</taxon>
    </lineage>
</organism>
<dbReference type="InterPro" id="IPR036388">
    <property type="entry name" value="WH-like_DNA-bd_sf"/>
</dbReference>
<dbReference type="Pfam" id="PF03466">
    <property type="entry name" value="LysR_substrate"/>
    <property type="match status" value="1"/>
</dbReference>
<dbReference type="SUPFAM" id="SSF46785">
    <property type="entry name" value="Winged helix' DNA-binding domain"/>
    <property type="match status" value="1"/>
</dbReference>
<dbReference type="InterPro" id="IPR000847">
    <property type="entry name" value="LysR_HTH_N"/>
</dbReference>
<evidence type="ECO:0000256" key="4">
    <source>
        <dbReference type="ARBA" id="ARBA00023163"/>
    </source>
</evidence>
<dbReference type="PRINTS" id="PR00039">
    <property type="entry name" value="HTHLYSR"/>
</dbReference>
<reference evidence="6" key="1">
    <citation type="submission" date="2018-06" db="EMBL/GenBank/DDBJ databases">
        <authorList>
            <person name="Zhirakovskaya E."/>
        </authorList>
    </citation>
    <scope>NUCLEOTIDE SEQUENCE</scope>
</reference>
<evidence type="ECO:0000256" key="3">
    <source>
        <dbReference type="ARBA" id="ARBA00023125"/>
    </source>
</evidence>
<evidence type="ECO:0000313" key="6">
    <source>
        <dbReference type="EMBL" id="VAW85394.1"/>
    </source>
</evidence>
<dbReference type="PANTHER" id="PTHR30126">
    <property type="entry name" value="HTH-TYPE TRANSCRIPTIONAL REGULATOR"/>
    <property type="match status" value="1"/>
</dbReference>
<sequence>MIRIRNVTFRQLQVFESIARTGSFTAAADELCLTQPTVSIQIKKLSESVTVPLFDYVGKKLQLTEAGEALLDSYLIISNELSRFEMTIANMKGIKQGTLRLTGVTTTEYFAPRILGTFSQRYPGINLILNVTNRASVLERIGNNQDDLYIIGGVPPKDLNVHVIPFLDNPLVVIAPLNHPLMKKRKILLKEIVSEPFILREPETGTSAIVHQLLREHKLSINLRMVLGSNEAVKQAVIGGLGLSVLSKHAVVHEIVNRELVLLDVVGFPINHQWHIVYPFGKELSVVTQTFLTYLLDEGKEIAEAHLYGNFSLPSQLKNR</sequence>
<dbReference type="AlphaFoldDB" id="A0A3B0ZVB2"/>
<dbReference type="GO" id="GO:0000976">
    <property type="term" value="F:transcription cis-regulatory region binding"/>
    <property type="evidence" value="ECO:0007669"/>
    <property type="project" value="TreeGrafter"/>
</dbReference>
<dbReference type="InterPro" id="IPR036390">
    <property type="entry name" value="WH_DNA-bd_sf"/>
</dbReference>
<keyword evidence="4" id="KW-0804">Transcription</keyword>
<evidence type="ECO:0000259" key="5">
    <source>
        <dbReference type="PROSITE" id="PS50931"/>
    </source>
</evidence>
<proteinExistence type="inferred from homology"/>
<dbReference type="Gene3D" id="3.40.190.290">
    <property type="match status" value="1"/>
</dbReference>
<evidence type="ECO:0000256" key="1">
    <source>
        <dbReference type="ARBA" id="ARBA00009437"/>
    </source>
</evidence>
<comment type="similarity">
    <text evidence="1">Belongs to the LysR transcriptional regulatory family.</text>
</comment>
<name>A0A3B0ZVB2_9ZZZZ</name>
<dbReference type="GO" id="GO:0003700">
    <property type="term" value="F:DNA-binding transcription factor activity"/>
    <property type="evidence" value="ECO:0007669"/>
    <property type="project" value="InterPro"/>
</dbReference>
<gene>
    <name evidence="6" type="ORF">MNBD_GAMMA16-1668</name>
</gene>
<keyword evidence="3" id="KW-0238">DNA-binding</keyword>
<accession>A0A3B0ZVB2</accession>
<dbReference type="CDD" id="cd08419">
    <property type="entry name" value="PBP2_CbbR_RubisCO_like"/>
    <property type="match status" value="1"/>
</dbReference>
<dbReference type="InterPro" id="IPR005119">
    <property type="entry name" value="LysR_subst-bd"/>
</dbReference>
<dbReference type="Pfam" id="PF00126">
    <property type="entry name" value="HTH_1"/>
    <property type="match status" value="1"/>
</dbReference>
<evidence type="ECO:0000256" key="2">
    <source>
        <dbReference type="ARBA" id="ARBA00023015"/>
    </source>
</evidence>